<evidence type="ECO:0000313" key="1">
    <source>
        <dbReference type="EMBL" id="MDT8506449.1"/>
    </source>
</evidence>
<gene>
    <name evidence="1" type="ORF">OYC61_019270</name>
</gene>
<accession>A0ABU3MXI9</accession>
<keyword evidence="2" id="KW-1185">Reference proteome</keyword>
<dbReference type="RefSeq" id="WP_268378438.1">
    <property type="nucleotide sequence ID" value="NZ_JAPQTC020000025.1"/>
</dbReference>
<sequence length="72" mass="7278">GSLSDVVATLDQSTAMKLDRLESSLGGLDGELAGQAGALDLLKTDVSRIDGEVTAQATSISQLESGVADNKS</sequence>
<feature type="non-terminal residue" evidence="1">
    <location>
        <position position="72"/>
    </location>
</feature>
<reference evidence="1" key="1">
    <citation type="submission" date="2023-08" db="EMBL/GenBank/DDBJ databases">
        <title>Study of Resistomes in environmental pathogenic environmental.</title>
        <authorList>
            <person name="Bhattacharjee A."/>
            <person name="Singh A.K."/>
        </authorList>
    </citation>
    <scope>NUCLEOTIDE SEQUENCE</scope>
    <source>
        <strain evidence="1">S1</strain>
    </source>
</reference>
<feature type="non-terminal residue" evidence="1">
    <location>
        <position position="1"/>
    </location>
</feature>
<proteinExistence type="predicted"/>
<protein>
    <submittedName>
        <fullName evidence="1">Uncharacterized protein</fullName>
    </submittedName>
</protein>
<dbReference type="Gene3D" id="1.20.5.340">
    <property type="match status" value="1"/>
</dbReference>
<dbReference type="Proteomes" id="UP001074635">
    <property type="component" value="Unassembled WGS sequence"/>
</dbReference>
<organism evidence="1 2">
    <name type="scientific">Alcaligenes nematophilus</name>
    <dbReference type="NCBI Taxonomy" id="2994643"/>
    <lineage>
        <taxon>Bacteria</taxon>
        <taxon>Pseudomonadati</taxon>
        <taxon>Pseudomonadota</taxon>
        <taxon>Betaproteobacteria</taxon>
        <taxon>Burkholderiales</taxon>
        <taxon>Alcaligenaceae</taxon>
        <taxon>Alcaligenes</taxon>
    </lineage>
</organism>
<name>A0ABU3MXI9_9BURK</name>
<comment type="caution">
    <text evidence="1">The sequence shown here is derived from an EMBL/GenBank/DDBJ whole genome shotgun (WGS) entry which is preliminary data.</text>
</comment>
<evidence type="ECO:0000313" key="2">
    <source>
        <dbReference type="Proteomes" id="UP001074635"/>
    </source>
</evidence>
<dbReference type="EMBL" id="JAPQTC020000025">
    <property type="protein sequence ID" value="MDT8506449.1"/>
    <property type="molecule type" value="Genomic_DNA"/>
</dbReference>